<keyword evidence="3" id="KW-1185">Reference proteome</keyword>
<organism evidence="2 3">
    <name type="scientific">Streptomyces cylindrosporus</name>
    <dbReference type="NCBI Taxonomy" id="2927583"/>
    <lineage>
        <taxon>Bacteria</taxon>
        <taxon>Bacillati</taxon>
        <taxon>Actinomycetota</taxon>
        <taxon>Actinomycetes</taxon>
        <taxon>Kitasatosporales</taxon>
        <taxon>Streptomycetaceae</taxon>
        <taxon>Streptomyces</taxon>
    </lineage>
</organism>
<sequence length="126" mass="13366">MATHVTVDEHVRVRLPAPAWLAQLADVLIEHGTGADRARETAATHPGALVVAVHHRDRCWLSCGAGGTVIELRGPACDDTWAALASLAHAWLVAGLPAEEFAHPSSSRSRRRADSASSDPERPAVV</sequence>
<protein>
    <submittedName>
        <fullName evidence="2">Uncharacterized protein</fullName>
    </submittedName>
</protein>
<evidence type="ECO:0000313" key="2">
    <source>
        <dbReference type="EMBL" id="MCI3277383.1"/>
    </source>
</evidence>
<gene>
    <name evidence="2" type="ORF">MQP27_40580</name>
</gene>
<dbReference type="EMBL" id="JALDAY010000015">
    <property type="protein sequence ID" value="MCI3277383.1"/>
    <property type="molecule type" value="Genomic_DNA"/>
</dbReference>
<accession>A0ABS9YJI4</accession>
<dbReference type="Proteomes" id="UP001165269">
    <property type="component" value="Unassembled WGS sequence"/>
</dbReference>
<evidence type="ECO:0000313" key="3">
    <source>
        <dbReference type="Proteomes" id="UP001165269"/>
    </source>
</evidence>
<comment type="caution">
    <text evidence="2">The sequence shown here is derived from an EMBL/GenBank/DDBJ whole genome shotgun (WGS) entry which is preliminary data.</text>
</comment>
<feature type="region of interest" description="Disordered" evidence="1">
    <location>
        <begin position="101"/>
        <end position="126"/>
    </location>
</feature>
<dbReference type="RefSeq" id="WP_242775013.1">
    <property type="nucleotide sequence ID" value="NZ_JALDAY010000015.1"/>
</dbReference>
<proteinExistence type="predicted"/>
<name>A0ABS9YJI4_9ACTN</name>
<evidence type="ECO:0000256" key="1">
    <source>
        <dbReference type="SAM" id="MobiDB-lite"/>
    </source>
</evidence>
<reference evidence="2" key="1">
    <citation type="submission" date="2022-03" db="EMBL/GenBank/DDBJ databases">
        <title>Streptomyces 7R015 and 7R016 isolated from Barleria lupulina in Thailand.</title>
        <authorList>
            <person name="Kanchanasin P."/>
            <person name="Phongsopitanun W."/>
            <person name="Tanasupawat S."/>
        </authorList>
    </citation>
    <scope>NUCLEOTIDE SEQUENCE</scope>
    <source>
        <strain evidence="2">7R015</strain>
    </source>
</reference>